<dbReference type="AlphaFoldDB" id="A0A1C7NQT6"/>
<evidence type="ECO:0000256" key="6">
    <source>
        <dbReference type="ARBA" id="ARBA00022840"/>
    </source>
</evidence>
<evidence type="ECO:0000256" key="3">
    <source>
        <dbReference type="ARBA" id="ARBA00022741"/>
    </source>
</evidence>
<keyword evidence="3 8" id="KW-0547">Nucleotide-binding</keyword>
<evidence type="ECO:0000259" key="14">
    <source>
        <dbReference type="PROSITE" id="PS51786"/>
    </source>
</evidence>
<dbReference type="InterPro" id="IPR003111">
    <property type="entry name" value="Lon_prtase_N"/>
</dbReference>
<dbReference type="InterPro" id="IPR027417">
    <property type="entry name" value="P-loop_NTPase"/>
</dbReference>
<dbReference type="GO" id="GO:0006508">
    <property type="term" value="P:proteolysis"/>
    <property type="evidence" value="ECO:0007669"/>
    <property type="project" value="UniProtKB-KW"/>
</dbReference>
<dbReference type="InterPro" id="IPR008268">
    <property type="entry name" value="Peptidase_S16_AS"/>
</dbReference>
<dbReference type="FunFam" id="3.30.230.10:FF:000019">
    <property type="entry name" value="Lon protease homolog 2, peroxisomal"/>
    <property type="match status" value="1"/>
</dbReference>
<dbReference type="PRINTS" id="PR00830">
    <property type="entry name" value="ENDOLAPTASE"/>
</dbReference>
<comment type="caution">
    <text evidence="16">The sequence shown here is derived from an EMBL/GenBank/DDBJ whole genome shotgun (WGS) entry which is preliminary data.</text>
</comment>
<dbReference type="GO" id="GO:0004176">
    <property type="term" value="F:ATP-dependent peptidase activity"/>
    <property type="evidence" value="ECO:0007669"/>
    <property type="project" value="UniProtKB-UniRule"/>
</dbReference>
<dbReference type="Pfam" id="PF00004">
    <property type="entry name" value="AAA"/>
    <property type="match status" value="1"/>
</dbReference>
<dbReference type="GO" id="GO:0004252">
    <property type="term" value="F:serine-type endopeptidase activity"/>
    <property type="evidence" value="ECO:0007669"/>
    <property type="project" value="UniProtKB-UniRule"/>
</dbReference>
<dbReference type="EMBL" id="LUGH01000034">
    <property type="protein sequence ID" value="OBZ90786.1"/>
    <property type="molecule type" value="Genomic_DNA"/>
</dbReference>
<dbReference type="InterPro" id="IPR020568">
    <property type="entry name" value="Ribosomal_Su5_D2-typ_SF"/>
</dbReference>
<dbReference type="OrthoDB" id="2411602at2759"/>
<name>A0A1C7NQT6_9FUNG</name>
<dbReference type="Proteomes" id="UP000093000">
    <property type="component" value="Unassembled WGS sequence"/>
</dbReference>
<feature type="domain" description="Lon proteolytic" evidence="14">
    <location>
        <begin position="661"/>
        <end position="848"/>
    </location>
</feature>
<gene>
    <name evidence="16" type="ORF">A0J61_01163</name>
</gene>
<dbReference type="GO" id="GO:0005524">
    <property type="term" value="F:ATP binding"/>
    <property type="evidence" value="ECO:0007669"/>
    <property type="project" value="UniProtKB-KW"/>
</dbReference>
<keyword evidence="5 8" id="KW-0720">Serine protease</keyword>
<dbReference type="CDD" id="cd19500">
    <property type="entry name" value="RecA-like_Lon"/>
    <property type="match status" value="1"/>
</dbReference>
<protein>
    <recommendedName>
        <fullName evidence="8 13">Lon protease homolog</fullName>
        <ecNumber evidence="8 13">3.4.21.-</ecNumber>
    </recommendedName>
</protein>
<dbReference type="EC" id="3.4.21.-" evidence="8 13"/>
<feature type="binding site" evidence="10">
    <location>
        <begin position="413"/>
        <end position="420"/>
    </location>
    <ligand>
        <name>ATP</name>
        <dbReference type="ChEBI" id="CHEBI:30616"/>
    </ligand>
</feature>
<feature type="active site" evidence="9 11">
    <location>
        <position position="753"/>
    </location>
</feature>
<dbReference type="InterPro" id="IPR015947">
    <property type="entry name" value="PUA-like_sf"/>
</dbReference>
<dbReference type="InterPro" id="IPR046336">
    <property type="entry name" value="Lon_prtase_N_sf"/>
</dbReference>
<dbReference type="InterPro" id="IPR008269">
    <property type="entry name" value="Lon_proteolytic"/>
</dbReference>
<evidence type="ECO:0000313" key="16">
    <source>
        <dbReference type="EMBL" id="OBZ90786.1"/>
    </source>
</evidence>
<keyword evidence="4 8" id="KW-0378">Hydrolase</keyword>
<dbReference type="Pfam" id="PF05362">
    <property type="entry name" value="Lon_C"/>
    <property type="match status" value="1"/>
</dbReference>
<evidence type="ECO:0000256" key="12">
    <source>
        <dbReference type="RuleBase" id="RU000591"/>
    </source>
</evidence>
<dbReference type="InterPro" id="IPR054594">
    <property type="entry name" value="Lon_lid"/>
</dbReference>
<evidence type="ECO:0000256" key="9">
    <source>
        <dbReference type="PIRSR" id="PIRSR001174-1"/>
    </source>
</evidence>
<keyword evidence="1" id="KW-0963">Cytoplasm</keyword>
<feature type="domain" description="Lon N-terminal" evidence="15">
    <location>
        <begin position="7"/>
        <end position="252"/>
    </location>
</feature>
<dbReference type="InterPro" id="IPR004815">
    <property type="entry name" value="Lon_bac/euk-typ"/>
</dbReference>
<dbReference type="Gene3D" id="3.40.50.300">
    <property type="entry name" value="P-loop containing nucleotide triphosphate hydrolases"/>
    <property type="match status" value="1"/>
</dbReference>
<dbReference type="SUPFAM" id="SSF88697">
    <property type="entry name" value="PUA domain-like"/>
    <property type="match status" value="1"/>
</dbReference>
<proteinExistence type="inferred from homology"/>
<dbReference type="PROSITE" id="PS51787">
    <property type="entry name" value="LON_N"/>
    <property type="match status" value="1"/>
</dbReference>
<evidence type="ECO:0000256" key="10">
    <source>
        <dbReference type="PIRSR" id="PIRSR001174-2"/>
    </source>
</evidence>
<dbReference type="SUPFAM" id="SSF54211">
    <property type="entry name" value="Ribosomal protein S5 domain 2-like"/>
    <property type="match status" value="1"/>
</dbReference>
<dbReference type="GO" id="GO:0016887">
    <property type="term" value="F:ATP hydrolysis activity"/>
    <property type="evidence" value="ECO:0007669"/>
    <property type="project" value="InterPro"/>
</dbReference>
<evidence type="ECO:0000256" key="4">
    <source>
        <dbReference type="ARBA" id="ARBA00022801"/>
    </source>
</evidence>
<feature type="active site" evidence="9 11">
    <location>
        <position position="796"/>
    </location>
</feature>
<dbReference type="Gene3D" id="1.10.8.60">
    <property type="match status" value="1"/>
</dbReference>
<evidence type="ECO:0000256" key="7">
    <source>
        <dbReference type="ARBA" id="ARBA00023016"/>
    </source>
</evidence>
<keyword evidence="6 8" id="KW-0067">ATP-binding</keyword>
<evidence type="ECO:0000256" key="1">
    <source>
        <dbReference type="ARBA" id="ARBA00022490"/>
    </source>
</evidence>
<dbReference type="SMART" id="SM00382">
    <property type="entry name" value="AAA"/>
    <property type="match status" value="1"/>
</dbReference>
<dbReference type="InterPro" id="IPR014721">
    <property type="entry name" value="Ribsml_uS5_D2-typ_fold_subgr"/>
</dbReference>
<dbReference type="STRING" id="101091.A0A1C7NQT6"/>
<evidence type="ECO:0000259" key="15">
    <source>
        <dbReference type="PROSITE" id="PS51787"/>
    </source>
</evidence>
<dbReference type="FunFam" id="1.20.5.5270:FF:000002">
    <property type="entry name" value="Lon protease homolog"/>
    <property type="match status" value="1"/>
</dbReference>
<reference evidence="16 17" key="1">
    <citation type="submission" date="2016-03" db="EMBL/GenBank/DDBJ databases">
        <title>Choanephora cucurbitarum.</title>
        <authorList>
            <person name="Min B."/>
            <person name="Park H."/>
            <person name="Park J.-H."/>
            <person name="Shin H.-D."/>
            <person name="Choi I.-G."/>
        </authorList>
    </citation>
    <scope>NUCLEOTIDE SEQUENCE [LARGE SCALE GENOMIC DNA]</scope>
    <source>
        <strain evidence="16 17">KUS-F28377</strain>
    </source>
</reference>
<organism evidence="16 17">
    <name type="scientific">Choanephora cucurbitarum</name>
    <dbReference type="NCBI Taxonomy" id="101091"/>
    <lineage>
        <taxon>Eukaryota</taxon>
        <taxon>Fungi</taxon>
        <taxon>Fungi incertae sedis</taxon>
        <taxon>Mucoromycota</taxon>
        <taxon>Mucoromycotina</taxon>
        <taxon>Mucoromycetes</taxon>
        <taxon>Mucorales</taxon>
        <taxon>Mucorineae</taxon>
        <taxon>Choanephoraceae</taxon>
        <taxon>Choanephoroideae</taxon>
        <taxon>Choanephora</taxon>
    </lineage>
</organism>
<evidence type="ECO:0000313" key="17">
    <source>
        <dbReference type="Proteomes" id="UP000093000"/>
    </source>
</evidence>
<dbReference type="GO" id="GO:0030163">
    <property type="term" value="P:protein catabolic process"/>
    <property type="evidence" value="ECO:0007669"/>
    <property type="project" value="InterPro"/>
</dbReference>
<evidence type="ECO:0000256" key="2">
    <source>
        <dbReference type="ARBA" id="ARBA00022670"/>
    </source>
</evidence>
<dbReference type="PIRSF" id="PIRSF001174">
    <property type="entry name" value="Lon_proteas"/>
    <property type="match status" value="1"/>
</dbReference>
<evidence type="ECO:0000256" key="8">
    <source>
        <dbReference type="PIRNR" id="PIRNR001174"/>
    </source>
</evidence>
<evidence type="ECO:0000256" key="13">
    <source>
        <dbReference type="RuleBase" id="RU000592"/>
    </source>
</evidence>
<dbReference type="InterPro" id="IPR003593">
    <property type="entry name" value="AAA+_ATPase"/>
</dbReference>
<dbReference type="Gene3D" id="1.20.5.5270">
    <property type="match status" value="1"/>
</dbReference>
<dbReference type="SUPFAM" id="SSF52540">
    <property type="entry name" value="P-loop containing nucleoside triphosphate hydrolases"/>
    <property type="match status" value="1"/>
</dbReference>
<dbReference type="Pfam" id="PF02190">
    <property type="entry name" value="LON_substr_bdg"/>
    <property type="match status" value="1"/>
</dbReference>
<dbReference type="InParanoid" id="A0A1C7NQT6"/>
<sequence>MNYPNKLIIVPLDNKVLLPSVVLRLLIHGKQASELAKLYFRQQNKSIRQDIYVACIPLRPRHLTAQPSESKDEAPSTQAPQVPMTPHTIVVSKLTSNGVLVSLEDKHRLLSYGCLARIVRVQRSGTDLFGVYVEGIERFKVDDLTQNTTTMPFPGYWTAHTIYPMPQETRATTEMQLKELSQAFIAKMKGLQLPESLLNPLHKAIQTMQVSLLADLLVSLIETTFEERWDMLSNFDLNQRLEKACLYLTRQLHVLQISDNLGLGIDGRLSRRQREFYLRQQLEAIQSEPKDVLNNIKPAQVSEEDELSELHRRLAQAQLPKDVVTVAQRELQRIKKLQPASSEWAVSRNYLEWLSELPWNISTPTSTIHLQKAKRQLDEDHFGLVHVKKRIMEYLSVIKIKDDLKAPIVCLVGPPGVGKTSLGRSIAQCMSRQFHRISLGGVRDEADIRGHRRTYVGAMPGLIIQGLRKCKVNNPLFLLDEIDKLAHGTHHGDPAAALLEVLDPEQNSSFADHYLNVGFDLSQVLFLATANSLDTIPEPLLDRMEVIELQGYTIQEKLHIAKTHLIPKQVAAHGLGLDQIQWTETEAIVRLIEQYTREAGVRQLERTIASVIRYKCVELTELKEHERETEYDAVIQPHHIEAILGVSTYPVRFEKEVTERQSQPGVVTGLAYSGSGQGGILFVEASRMPGEGRLELTGSLGHVIQESAKLALSWVKSNAYVLQLTTNPKERLVEQDDIHIHFPSGSIPKDGPSAGITLVCAIVSLYSNRCIPTTTAMTGEISLRGQLLPVGGIKEKVISAHRAGIRKVILPIKNKRDVENDLPQVVCQEIEICYANTIWEVLASAFEYSIASHRLLESHL</sequence>
<dbReference type="InterPro" id="IPR003959">
    <property type="entry name" value="ATPase_AAA_core"/>
</dbReference>
<keyword evidence="7" id="KW-0346">Stress response</keyword>
<keyword evidence="2 8" id="KW-0645">Protease</keyword>
<accession>A0A1C7NQT6</accession>
<dbReference type="Gene3D" id="3.30.230.10">
    <property type="match status" value="1"/>
</dbReference>
<dbReference type="InterPro" id="IPR027065">
    <property type="entry name" value="Lon_Prtase"/>
</dbReference>
<dbReference type="PANTHER" id="PTHR10046">
    <property type="entry name" value="ATP DEPENDENT LON PROTEASE FAMILY MEMBER"/>
    <property type="match status" value="1"/>
</dbReference>
<dbReference type="FunFam" id="3.40.50.300:FF:000382">
    <property type="entry name" value="Lon protease homolog 2, peroxisomal"/>
    <property type="match status" value="1"/>
</dbReference>
<dbReference type="SMART" id="SM00464">
    <property type="entry name" value="LON"/>
    <property type="match status" value="1"/>
</dbReference>
<keyword evidence="17" id="KW-1185">Reference proteome</keyword>
<dbReference type="PROSITE" id="PS01046">
    <property type="entry name" value="LON_SER"/>
    <property type="match status" value="1"/>
</dbReference>
<dbReference type="PROSITE" id="PS51786">
    <property type="entry name" value="LON_PROTEOLYTIC"/>
    <property type="match status" value="1"/>
</dbReference>
<evidence type="ECO:0000256" key="5">
    <source>
        <dbReference type="ARBA" id="ARBA00022825"/>
    </source>
</evidence>
<dbReference type="Gene3D" id="1.20.58.1480">
    <property type="match status" value="1"/>
</dbReference>
<evidence type="ECO:0000256" key="11">
    <source>
        <dbReference type="PROSITE-ProRule" id="PRU01122"/>
    </source>
</evidence>
<comment type="similarity">
    <text evidence="8 11 12">Belongs to the peptidase S16 family.</text>
</comment>
<dbReference type="Gene3D" id="2.30.130.40">
    <property type="entry name" value="LON domain-like"/>
    <property type="match status" value="1"/>
</dbReference>
<dbReference type="NCBIfam" id="TIGR00763">
    <property type="entry name" value="lon"/>
    <property type="match status" value="1"/>
</dbReference>
<dbReference type="Pfam" id="PF22667">
    <property type="entry name" value="Lon_lid"/>
    <property type="match status" value="1"/>
</dbReference>